<dbReference type="EMBL" id="JAVDWE010000009">
    <property type="protein sequence ID" value="MDR7095526.1"/>
    <property type="molecule type" value="Genomic_DNA"/>
</dbReference>
<protein>
    <submittedName>
        <fullName evidence="2">Uncharacterized protein</fullName>
    </submittedName>
</protein>
<gene>
    <name evidence="2" type="ORF">J2X09_003277</name>
</gene>
<evidence type="ECO:0000313" key="2">
    <source>
        <dbReference type="EMBL" id="MDR7095526.1"/>
    </source>
</evidence>
<proteinExistence type="predicted"/>
<feature type="transmembrane region" description="Helical" evidence="1">
    <location>
        <begin position="6"/>
        <end position="25"/>
    </location>
</feature>
<keyword evidence="3" id="KW-1185">Reference proteome</keyword>
<keyword evidence="1" id="KW-0472">Membrane</keyword>
<evidence type="ECO:0000313" key="3">
    <source>
        <dbReference type="Proteomes" id="UP001265550"/>
    </source>
</evidence>
<organism evidence="2 3">
    <name type="scientific">Hydrogenophaga laconesensis</name>
    <dbReference type="NCBI Taxonomy" id="1805971"/>
    <lineage>
        <taxon>Bacteria</taxon>
        <taxon>Pseudomonadati</taxon>
        <taxon>Pseudomonadota</taxon>
        <taxon>Betaproteobacteria</taxon>
        <taxon>Burkholderiales</taxon>
        <taxon>Comamonadaceae</taxon>
        <taxon>Hydrogenophaga</taxon>
    </lineage>
</organism>
<evidence type="ECO:0000256" key="1">
    <source>
        <dbReference type="SAM" id="Phobius"/>
    </source>
</evidence>
<keyword evidence="1" id="KW-0812">Transmembrane</keyword>
<comment type="caution">
    <text evidence="2">The sequence shown here is derived from an EMBL/GenBank/DDBJ whole genome shotgun (WGS) entry which is preliminary data.</text>
</comment>
<keyword evidence="1" id="KW-1133">Transmembrane helix</keyword>
<reference evidence="2 3" key="1">
    <citation type="submission" date="2023-07" db="EMBL/GenBank/DDBJ databases">
        <title>Sorghum-associated microbial communities from plants grown in Nebraska, USA.</title>
        <authorList>
            <person name="Schachtman D."/>
        </authorList>
    </citation>
    <scope>NUCLEOTIDE SEQUENCE [LARGE SCALE GENOMIC DNA]</scope>
    <source>
        <strain evidence="2 3">BE240</strain>
    </source>
</reference>
<dbReference type="Proteomes" id="UP001265550">
    <property type="component" value="Unassembled WGS sequence"/>
</dbReference>
<accession>A0ABU1VDH8</accession>
<dbReference type="RefSeq" id="WP_204731219.1">
    <property type="nucleotide sequence ID" value="NZ_JAVDWE010000009.1"/>
</dbReference>
<sequence>MSTDLAPILAAPAALYLLWVLYLAVMNLKRAKDAGALRPTALYLGYPVLILGLLVDFLVNVVVFTVILLELPRETLVTSRLKRHIAHGRGWRQRVAHWFCSELLDTFDPSGKHCD</sequence>
<feature type="transmembrane region" description="Helical" evidence="1">
    <location>
        <begin position="46"/>
        <end position="69"/>
    </location>
</feature>
<name>A0ABU1VDH8_9BURK</name>